<evidence type="ECO:0000313" key="3">
    <source>
        <dbReference type="Proteomes" id="UP000241074"/>
    </source>
</evidence>
<dbReference type="Proteomes" id="UP000241074">
    <property type="component" value="Chromosome"/>
</dbReference>
<accession>A0A2P1PMR2</accession>
<name>A0A2P1PMR2_9GAMM</name>
<dbReference type="AlphaFoldDB" id="A0A2P1PMR2"/>
<evidence type="ECO:0000256" key="1">
    <source>
        <dbReference type="SAM" id="SignalP"/>
    </source>
</evidence>
<reference evidence="2 3" key="1">
    <citation type="submission" date="2018-03" db="EMBL/GenBank/DDBJ databases">
        <title>Ahniella affigens gen. nov., sp. nov., a gammaproteobacterium isolated from sandy soil near a stream.</title>
        <authorList>
            <person name="Ko Y."/>
            <person name="Kim J.-H."/>
        </authorList>
    </citation>
    <scope>NUCLEOTIDE SEQUENCE [LARGE SCALE GENOMIC DNA]</scope>
    <source>
        <strain evidence="2 3">D13</strain>
    </source>
</reference>
<gene>
    <name evidence="2" type="ORF">C7S18_02495</name>
</gene>
<dbReference type="KEGG" id="xba:C7S18_02495"/>
<proteinExistence type="predicted"/>
<dbReference type="RefSeq" id="WP_106890059.1">
    <property type="nucleotide sequence ID" value="NZ_CP027860.1"/>
</dbReference>
<dbReference type="InterPro" id="IPR046256">
    <property type="entry name" value="DUF6289"/>
</dbReference>
<reference evidence="2 3" key="2">
    <citation type="submission" date="2018-03" db="EMBL/GenBank/DDBJ databases">
        <authorList>
            <person name="Keele B.F."/>
        </authorList>
    </citation>
    <scope>NUCLEOTIDE SEQUENCE [LARGE SCALE GENOMIC DNA]</scope>
    <source>
        <strain evidence="2 3">D13</strain>
    </source>
</reference>
<protein>
    <submittedName>
        <fullName evidence="2">Uncharacterized protein</fullName>
    </submittedName>
</protein>
<dbReference type="Pfam" id="PF19806">
    <property type="entry name" value="DUF6289"/>
    <property type="match status" value="1"/>
</dbReference>
<evidence type="ECO:0000313" key="2">
    <source>
        <dbReference type="EMBL" id="AVP96130.1"/>
    </source>
</evidence>
<organism evidence="2 3">
    <name type="scientific">Ahniella affigens</name>
    <dbReference type="NCBI Taxonomy" id="2021234"/>
    <lineage>
        <taxon>Bacteria</taxon>
        <taxon>Pseudomonadati</taxon>
        <taxon>Pseudomonadota</taxon>
        <taxon>Gammaproteobacteria</taxon>
        <taxon>Lysobacterales</taxon>
        <taxon>Rhodanobacteraceae</taxon>
        <taxon>Ahniella</taxon>
    </lineage>
</organism>
<sequence length="72" mass="7747">MKKSHTFLLSLAATMTIAAGVAYAGIGQSINRFYYSSAAHTEVVGEEFISCGGTRILDGVRTAYYTETRTSC</sequence>
<feature type="signal peptide" evidence="1">
    <location>
        <begin position="1"/>
        <end position="24"/>
    </location>
</feature>
<keyword evidence="1" id="KW-0732">Signal</keyword>
<keyword evidence="3" id="KW-1185">Reference proteome</keyword>
<dbReference type="EMBL" id="CP027860">
    <property type="protein sequence ID" value="AVP96130.1"/>
    <property type="molecule type" value="Genomic_DNA"/>
</dbReference>
<feature type="chain" id="PRO_5015180656" evidence="1">
    <location>
        <begin position="25"/>
        <end position="72"/>
    </location>
</feature>